<feature type="transmembrane region" description="Helical" evidence="1">
    <location>
        <begin position="122"/>
        <end position="145"/>
    </location>
</feature>
<gene>
    <name evidence="2" type="primary">ND6</name>
</gene>
<dbReference type="EMBL" id="MT862427">
    <property type="protein sequence ID" value="QNV12056.1"/>
    <property type="molecule type" value="Genomic_DNA"/>
</dbReference>
<reference evidence="2" key="1">
    <citation type="submission" date="2020-08" db="EMBL/GenBank/DDBJ databases">
        <title>DNAmark Project.</title>
        <authorList>
            <person name="Leerhoei F."/>
        </authorList>
    </citation>
    <scope>NUCLEOTIDE SEQUENCE</scope>
    <source>
        <strain evidence="2">DM405</strain>
    </source>
</reference>
<keyword evidence="1" id="KW-0812">Transmembrane</keyword>
<dbReference type="AlphaFoldDB" id="A0A7L7S189"/>
<organism evidence="2">
    <name type="scientific">Lithobius maqinensis</name>
    <dbReference type="NCBI Taxonomy" id="2250572"/>
    <lineage>
        <taxon>Eukaryota</taxon>
        <taxon>Metazoa</taxon>
        <taxon>Ecdysozoa</taxon>
        <taxon>Arthropoda</taxon>
        <taxon>Myriapoda</taxon>
        <taxon>Chilopoda</taxon>
        <taxon>Pleurostigmophora</taxon>
        <taxon>Lithobiomorpha</taxon>
        <taxon>Lithobiidae</taxon>
        <taxon>Lithobius</taxon>
    </lineage>
</organism>
<keyword evidence="1" id="KW-0472">Membrane</keyword>
<keyword evidence="2" id="KW-0496">Mitochondrion</keyword>
<geneLocation type="mitochondrion" evidence="2"/>
<accession>A0A7L7S189</accession>
<feature type="transmembrane region" description="Helical" evidence="1">
    <location>
        <begin position="49"/>
        <end position="70"/>
    </location>
</feature>
<sequence>MKYLLITLMLTMSLIITMTYISHPITLIFSLIIYTLLIAMMTSSMYSMFWYGYILILVFLGGMLILFLYVASIAPNEMFPSIPVKMILMSLIMFIPLALYLNKSSSLFIWDSSAMFNSLIKLYNQNFMLMLFIILYLLITLLIVVKITNFFSGPLRSL</sequence>
<protein>
    <submittedName>
        <fullName evidence="2">NADH dehydrogenase subunit 6</fullName>
    </submittedName>
</protein>
<evidence type="ECO:0000313" key="2">
    <source>
        <dbReference type="EMBL" id="QNV12056.1"/>
    </source>
</evidence>
<feature type="transmembrane region" description="Helical" evidence="1">
    <location>
        <begin position="82"/>
        <end position="101"/>
    </location>
</feature>
<name>A0A7L7S189_9MYRI</name>
<feature type="transmembrane region" description="Helical" evidence="1">
    <location>
        <begin position="6"/>
        <end position="37"/>
    </location>
</feature>
<proteinExistence type="predicted"/>
<evidence type="ECO:0000256" key="1">
    <source>
        <dbReference type="SAM" id="Phobius"/>
    </source>
</evidence>
<keyword evidence="1" id="KW-1133">Transmembrane helix</keyword>